<proteinExistence type="predicted"/>
<organism evidence="2 3">
    <name type="scientific">Hydnomerulius pinastri MD-312</name>
    <dbReference type="NCBI Taxonomy" id="994086"/>
    <lineage>
        <taxon>Eukaryota</taxon>
        <taxon>Fungi</taxon>
        <taxon>Dikarya</taxon>
        <taxon>Basidiomycota</taxon>
        <taxon>Agaricomycotina</taxon>
        <taxon>Agaricomycetes</taxon>
        <taxon>Agaricomycetidae</taxon>
        <taxon>Boletales</taxon>
        <taxon>Boletales incertae sedis</taxon>
        <taxon>Leucogyrophana</taxon>
    </lineage>
</organism>
<feature type="transmembrane region" description="Helical" evidence="1">
    <location>
        <begin position="14"/>
        <end position="32"/>
    </location>
</feature>
<name>A0A0C9WCZ4_9AGAM</name>
<accession>A0A0C9WCZ4</accession>
<protein>
    <submittedName>
        <fullName evidence="2">Uncharacterized protein</fullName>
    </submittedName>
</protein>
<keyword evidence="1" id="KW-0472">Membrane</keyword>
<keyword evidence="1" id="KW-0812">Transmembrane</keyword>
<sequence length="78" mass="8929">MPDAEQWKRDDREYRLIGVAMLILLLMSKISCLDRWRTAGIEIPVAYRGLMCLNNVSSGVFAFSGRAQVSDRGFTIYR</sequence>
<keyword evidence="3" id="KW-1185">Reference proteome</keyword>
<keyword evidence="1" id="KW-1133">Transmembrane helix</keyword>
<evidence type="ECO:0000256" key="1">
    <source>
        <dbReference type="SAM" id="Phobius"/>
    </source>
</evidence>
<dbReference type="AlphaFoldDB" id="A0A0C9WCZ4"/>
<evidence type="ECO:0000313" key="2">
    <source>
        <dbReference type="EMBL" id="KIJ62571.1"/>
    </source>
</evidence>
<gene>
    <name evidence="2" type="ORF">HYDPIDRAFT_114214</name>
</gene>
<reference evidence="2 3" key="1">
    <citation type="submission" date="2014-04" db="EMBL/GenBank/DDBJ databases">
        <title>Evolutionary Origins and Diversification of the Mycorrhizal Mutualists.</title>
        <authorList>
            <consortium name="DOE Joint Genome Institute"/>
            <consortium name="Mycorrhizal Genomics Consortium"/>
            <person name="Kohler A."/>
            <person name="Kuo A."/>
            <person name="Nagy L.G."/>
            <person name="Floudas D."/>
            <person name="Copeland A."/>
            <person name="Barry K.W."/>
            <person name="Cichocki N."/>
            <person name="Veneault-Fourrey C."/>
            <person name="LaButti K."/>
            <person name="Lindquist E.A."/>
            <person name="Lipzen A."/>
            <person name="Lundell T."/>
            <person name="Morin E."/>
            <person name="Murat C."/>
            <person name="Riley R."/>
            <person name="Ohm R."/>
            <person name="Sun H."/>
            <person name="Tunlid A."/>
            <person name="Henrissat B."/>
            <person name="Grigoriev I.V."/>
            <person name="Hibbett D.S."/>
            <person name="Martin F."/>
        </authorList>
    </citation>
    <scope>NUCLEOTIDE SEQUENCE [LARGE SCALE GENOMIC DNA]</scope>
    <source>
        <strain evidence="2 3">MD-312</strain>
    </source>
</reference>
<evidence type="ECO:0000313" key="3">
    <source>
        <dbReference type="Proteomes" id="UP000053820"/>
    </source>
</evidence>
<dbReference type="EMBL" id="KN839854">
    <property type="protein sequence ID" value="KIJ62571.1"/>
    <property type="molecule type" value="Genomic_DNA"/>
</dbReference>
<dbReference type="HOGENOM" id="CLU_2622329_0_0_1"/>
<dbReference type="Proteomes" id="UP000053820">
    <property type="component" value="Unassembled WGS sequence"/>
</dbReference>